<feature type="domain" description="Aldehyde dehydrogenase" evidence="5">
    <location>
        <begin position="20"/>
        <end position="480"/>
    </location>
</feature>
<dbReference type="PROSITE" id="PS00070">
    <property type="entry name" value="ALDEHYDE_DEHYDR_CYS"/>
    <property type="match status" value="1"/>
</dbReference>
<organism evidence="6 7">
    <name type="scientific">Rhizorhabdus histidinilytica</name>
    <dbReference type="NCBI Taxonomy" id="439228"/>
    <lineage>
        <taxon>Bacteria</taxon>
        <taxon>Pseudomonadati</taxon>
        <taxon>Pseudomonadota</taxon>
        <taxon>Alphaproteobacteria</taxon>
        <taxon>Sphingomonadales</taxon>
        <taxon>Sphingomonadaceae</taxon>
        <taxon>Rhizorhabdus</taxon>
    </lineage>
</organism>
<dbReference type="PANTHER" id="PTHR42804">
    <property type="entry name" value="ALDEHYDE DEHYDROGENASE"/>
    <property type="match status" value="1"/>
</dbReference>
<dbReference type="RefSeq" id="WP_079649443.1">
    <property type="nucleotide sequence ID" value="NZ_FUYM01000008.1"/>
</dbReference>
<accession>A0A1T5F2Y9</accession>
<dbReference type="InterPro" id="IPR016162">
    <property type="entry name" value="Ald_DH_N"/>
</dbReference>
<dbReference type="FunFam" id="3.40.605.10:FF:000007">
    <property type="entry name" value="NAD/NADP-dependent betaine aldehyde dehydrogenase"/>
    <property type="match status" value="1"/>
</dbReference>
<evidence type="ECO:0000313" key="7">
    <source>
        <dbReference type="Proteomes" id="UP000189818"/>
    </source>
</evidence>
<dbReference type="InterPro" id="IPR016160">
    <property type="entry name" value="Ald_DH_CS_CYS"/>
</dbReference>
<dbReference type="CDD" id="cd07139">
    <property type="entry name" value="ALDH_AldA-Rv0768"/>
    <property type="match status" value="1"/>
</dbReference>
<evidence type="ECO:0000256" key="1">
    <source>
        <dbReference type="ARBA" id="ARBA00009986"/>
    </source>
</evidence>
<evidence type="ECO:0000256" key="4">
    <source>
        <dbReference type="ARBA" id="ARBA00049194"/>
    </source>
</evidence>
<protein>
    <recommendedName>
        <fullName evidence="3">aldehyde dehydrogenase (NAD(+))</fullName>
        <ecNumber evidence="3">1.2.1.3</ecNumber>
    </recommendedName>
</protein>
<evidence type="ECO:0000256" key="2">
    <source>
        <dbReference type="ARBA" id="ARBA00023002"/>
    </source>
</evidence>
<evidence type="ECO:0000256" key="3">
    <source>
        <dbReference type="ARBA" id="ARBA00024226"/>
    </source>
</evidence>
<dbReference type="EC" id="1.2.1.3" evidence="3"/>
<dbReference type="InterPro" id="IPR016163">
    <property type="entry name" value="Ald_DH_C"/>
</dbReference>
<dbReference type="AlphaFoldDB" id="A0A1T5F2Y9"/>
<dbReference type="InterPro" id="IPR016161">
    <property type="entry name" value="Ald_DH/histidinol_DH"/>
</dbReference>
<keyword evidence="7" id="KW-1185">Reference proteome</keyword>
<dbReference type="InterPro" id="IPR015590">
    <property type="entry name" value="Aldehyde_DH_dom"/>
</dbReference>
<comment type="catalytic activity">
    <reaction evidence="4">
        <text>an aldehyde + NAD(+) + H2O = a carboxylate + NADH + 2 H(+)</text>
        <dbReference type="Rhea" id="RHEA:16185"/>
        <dbReference type="ChEBI" id="CHEBI:15377"/>
        <dbReference type="ChEBI" id="CHEBI:15378"/>
        <dbReference type="ChEBI" id="CHEBI:17478"/>
        <dbReference type="ChEBI" id="CHEBI:29067"/>
        <dbReference type="ChEBI" id="CHEBI:57540"/>
        <dbReference type="ChEBI" id="CHEBI:57945"/>
        <dbReference type="EC" id="1.2.1.3"/>
    </reaction>
</comment>
<comment type="similarity">
    <text evidence="1">Belongs to the aldehyde dehydrogenase family.</text>
</comment>
<dbReference type="OrthoDB" id="9761688at2"/>
<dbReference type="Gene3D" id="3.40.605.10">
    <property type="entry name" value="Aldehyde Dehydrogenase, Chain A, domain 1"/>
    <property type="match status" value="1"/>
</dbReference>
<dbReference type="Gene3D" id="3.40.309.10">
    <property type="entry name" value="Aldehyde Dehydrogenase, Chain A, domain 2"/>
    <property type="match status" value="1"/>
</dbReference>
<reference evidence="7" key="1">
    <citation type="submission" date="2017-02" db="EMBL/GenBank/DDBJ databases">
        <authorList>
            <person name="Varghese N."/>
            <person name="Submissions S."/>
        </authorList>
    </citation>
    <scope>NUCLEOTIDE SEQUENCE [LARGE SCALE GENOMIC DNA]</scope>
    <source>
        <strain evidence="7">UM2</strain>
    </source>
</reference>
<sequence length="491" mass="51753">MTDTLLNLSNPEKLFIGGDWAASSDDGGIEIVSPSTEEVVGRVGKASKADMDRVVAVARHAFDHGPWPRTTGAERAVVLRRIAGEMGKRADDFARAWSLQVGMPYAQSSMTAPYMAAYLTYFADLAEKGFEEVRQPMMGGHCIVVHEPVGVVAAVVPWNAPLATLLLKVAPALAAGCAVIAKPSPETPLEALILAECIAAAGVPEGVFSVVTADREVSDHLIRNPGIDKVSFTGSTAAGLHIASVCGSRMARVTTELGGKSAAILLDDAKIATVVAGIMPNLVGLCGQQCAAFSRILVPAARKAEIVEAMAAAMQAVTVGDPFDQATQMGPLVTRNQHGRVFGYIEKGKAEGARLVTGGGRPAHLPKGWFVEPTLFADASNDMAIAREEIFGPVGTIIAYDDEEQAIAIANDSNYGLSGGVFTESPDRAYAVARRIRTGNFGHNGRVIDFTMPYGGFKQSGIGREGGVEGLHAFTEIKAVFMPELPTHLRS</sequence>
<dbReference type="PANTHER" id="PTHR42804:SF1">
    <property type="entry name" value="ALDEHYDE DEHYDROGENASE-RELATED"/>
    <property type="match status" value="1"/>
</dbReference>
<dbReference type="Proteomes" id="UP000189818">
    <property type="component" value="Unassembled WGS sequence"/>
</dbReference>
<dbReference type="STRING" id="439228.SAMN06295920_10871"/>
<evidence type="ECO:0000313" key="6">
    <source>
        <dbReference type="EMBL" id="SKB90408.1"/>
    </source>
</evidence>
<dbReference type="EMBL" id="FUYM01000008">
    <property type="protein sequence ID" value="SKB90408.1"/>
    <property type="molecule type" value="Genomic_DNA"/>
</dbReference>
<name>A0A1T5F2Y9_9SPHN</name>
<evidence type="ECO:0000259" key="5">
    <source>
        <dbReference type="Pfam" id="PF00171"/>
    </source>
</evidence>
<dbReference type="SUPFAM" id="SSF53720">
    <property type="entry name" value="ALDH-like"/>
    <property type="match status" value="1"/>
</dbReference>
<dbReference type="Pfam" id="PF00171">
    <property type="entry name" value="Aldedh"/>
    <property type="match status" value="1"/>
</dbReference>
<gene>
    <name evidence="6" type="ORF">SAMN06295920_10871</name>
</gene>
<keyword evidence="2" id="KW-0560">Oxidoreductase</keyword>
<dbReference type="GO" id="GO:0004029">
    <property type="term" value="F:aldehyde dehydrogenase (NAD+) activity"/>
    <property type="evidence" value="ECO:0007669"/>
    <property type="project" value="UniProtKB-EC"/>
</dbReference>
<proteinExistence type="inferred from homology"/>